<sequence length="152" mass="17174">MRGDRRINPFHLGNIKLYPRDRRTRRYSPYVRTSKRPFIWTPNCHRKFVEAAKESGGFDNVSAFSVWEIMKAEVDGVSPTLNDASSVLGMLQFMFPEYAVSPPPTVTFYIDVKSEVGSCEAMVSEFGKLKLGPKTESSSCDAMVSEFGKFNI</sequence>
<accession>A0A1S8ABP1</accession>
<proteinExistence type="predicted"/>
<dbReference type="EMBL" id="GFAY01000724">
    <property type="protein sequence ID" value="JAV44926.1"/>
    <property type="molecule type" value="Transcribed_RNA"/>
</dbReference>
<reference evidence="1" key="1">
    <citation type="submission" date="2016-12" db="EMBL/GenBank/DDBJ databases">
        <title>Transcriptomic, proteomic, and metabolomic analysis of Citrus limon response to graft inoculation by Candidatus Liberibacter asiaticus.</title>
        <authorList>
            <person name="Ramsey J."/>
            <person name="Chin E."/>
            <person name="Chavez J."/>
            <person name="Saha S."/>
            <person name="Mischuk D."/>
            <person name="Mahoney J."/>
            <person name="Mohr J."/>
            <person name="Robison F."/>
            <person name="Godfrey K."/>
            <person name="Levesque C."/>
            <person name="Foster L."/>
            <person name="Xu Y."/>
            <person name="Strickler S."/>
            <person name="Fernandez-Pozo N."/>
            <person name="Polek M.L."/>
            <person name="Giovannoni J."/>
            <person name="Mueller L.A."/>
            <person name="Slupsky C."/>
            <person name="Bruce J."/>
            <person name="Cilia M."/>
        </authorList>
    </citation>
    <scope>NUCLEOTIDE SEQUENCE</scope>
</reference>
<organism evidence="1">
    <name type="scientific">Citrus limon</name>
    <name type="common">Lemon</name>
    <name type="synonym">Citrus medica var. limon</name>
    <dbReference type="NCBI Taxonomy" id="2708"/>
    <lineage>
        <taxon>Eukaryota</taxon>
        <taxon>Viridiplantae</taxon>
        <taxon>Streptophyta</taxon>
        <taxon>Embryophyta</taxon>
        <taxon>Tracheophyta</taxon>
        <taxon>Spermatophyta</taxon>
        <taxon>Magnoliopsida</taxon>
        <taxon>eudicotyledons</taxon>
        <taxon>Gunneridae</taxon>
        <taxon>Pentapetalae</taxon>
        <taxon>rosids</taxon>
        <taxon>malvids</taxon>
        <taxon>Sapindales</taxon>
        <taxon>Rutaceae</taxon>
        <taxon>Aurantioideae</taxon>
        <taxon>Citrus</taxon>
    </lineage>
</organism>
<protein>
    <submittedName>
        <fullName evidence="1">Uncharacterized protein</fullName>
    </submittedName>
</protein>
<evidence type="ECO:0000313" key="1">
    <source>
        <dbReference type="EMBL" id="JAV44926.1"/>
    </source>
</evidence>
<dbReference type="AlphaFoldDB" id="A0A1S8ABP1"/>
<dbReference type="Gene3D" id="1.10.10.60">
    <property type="entry name" value="Homeodomain-like"/>
    <property type="match status" value="1"/>
</dbReference>
<name>A0A1S8ABP1_CITLI</name>